<protein>
    <recommendedName>
        <fullName evidence="2">UBX domain-containing protein</fullName>
    </recommendedName>
</protein>
<dbReference type="EMBL" id="JAFJYH010000264">
    <property type="protein sequence ID" value="KAG4414450.1"/>
    <property type="molecule type" value="Genomic_DNA"/>
</dbReference>
<dbReference type="SUPFAM" id="SSF54236">
    <property type="entry name" value="Ubiquitin-like"/>
    <property type="match status" value="2"/>
</dbReference>
<gene>
    <name evidence="3" type="ORF">IFR04_012413</name>
</gene>
<sequence>MASNVVVLDSSFRRAVIKVNPGTYMTDVLEQACKKLNLKASNYGLKHNNKLVELSSPYRQTGLVPGAKLELVVASRSPSVVSVALQLPESVAGSIPGGRLIDKFPSDTTLWLILRKFESKDSGQNLNFTARGITQIENGGASGAGRIFYEMPTLNIMGRDFSDFGGLQKNLAQLGFNQGSVAIRLGFKATDQPLEEAMKEIGQYFKEEAAPSAEASKEPKAEIETVTDAIAKLPSNEPEDVEMSNTNGQEAQPPTGAVPGSENAQSTPLTPSKRPAPSDSSPESQILGPDQRPIQVYAAPTDSTPKAALRPHNEDDFEPTVVHAKLHQSRLQESSFNKRLPSDAEQERLEQEKALKLAKKTQVAIKIRFPDQQSTVATFTAAETGDSLYAFVTALIASETQPFKLVYKNPGPQAVPRGEKKLIKDLGFEERVLVDFVWEDAASEEARRGPVLKSQYVEAAKEIPVLEPPKDDPKEEAGAGAGEASVDKGKGKESSGGGGKSKGGVPKWFKGLGKK</sequence>
<feature type="compositionally biased region" description="Polar residues" evidence="1">
    <location>
        <begin position="243"/>
        <end position="252"/>
    </location>
</feature>
<dbReference type="InterPro" id="IPR029071">
    <property type="entry name" value="Ubiquitin-like_domsf"/>
</dbReference>
<evidence type="ECO:0000259" key="2">
    <source>
        <dbReference type="PROSITE" id="PS50033"/>
    </source>
</evidence>
<feature type="domain" description="UBX" evidence="2">
    <location>
        <begin position="358"/>
        <end position="436"/>
    </location>
</feature>
<dbReference type="OrthoDB" id="440781at2759"/>
<dbReference type="PANTHER" id="PTHR46467">
    <property type="entry name" value="TETHER CONTAINING UBX DOMAIN FOR GLUT4"/>
    <property type="match status" value="1"/>
</dbReference>
<evidence type="ECO:0000313" key="4">
    <source>
        <dbReference type="Proteomes" id="UP000664132"/>
    </source>
</evidence>
<evidence type="ECO:0000256" key="1">
    <source>
        <dbReference type="SAM" id="MobiDB-lite"/>
    </source>
</evidence>
<reference evidence="3" key="1">
    <citation type="submission" date="2021-02" db="EMBL/GenBank/DDBJ databases">
        <title>Genome sequence Cadophora malorum strain M34.</title>
        <authorList>
            <person name="Stefanovic E."/>
            <person name="Vu D."/>
            <person name="Scully C."/>
            <person name="Dijksterhuis J."/>
            <person name="Roader J."/>
            <person name="Houbraken J."/>
        </authorList>
    </citation>
    <scope>NUCLEOTIDE SEQUENCE</scope>
    <source>
        <strain evidence="3">M34</strain>
    </source>
</reference>
<dbReference type="GO" id="GO:0012506">
    <property type="term" value="C:vesicle membrane"/>
    <property type="evidence" value="ECO:0007669"/>
    <property type="project" value="TreeGrafter"/>
</dbReference>
<evidence type="ECO:0000313" key="3">
    <source>
        <dbReference type="EMBL" id="KAG4414450.1"/>
    </source>
</evidence>
<dbReference type="Proteomes" id="UP000664132">
    <property type="component" value="Unassembled WGS sequence"/>
</dbReference>
<dbReference type="CDD" id="cd17075">
    <property type="entry name" value="UBX1_UBXN9"/>
    <property type="match status" value="1"/>
</dbReference>
<dbReference type="PROSITE" id="PS50033">
    <property type="entry name" value="UBX"/>
    <property type="match status" value="1"/>
</dbReference>
<feature type="compositionally biased region" description="Basic and acidic residues" evidence="1">
    <location>
        <begin position="468"/>
        <end position="477"/>
    </location>
</feature>
<dbReference type="GO" id="GO:0006886">
    <property type="term" value="P:intracellular protein transport"/>
    <property type="evidence" value="ECO:0007669"/>
    <property type="project" value="TreeGrafter"/>
</dbReference>
<dbReference type="GO" id="GO:0005634">
    <property type="term" value="C:nucleus"/>
    <property type="evidence" value="ECO:0007669"/>
    <property type="project" value="TreeGrafter"/>
</dbReference>
<feature type="region of interest" description="Disordered" evidence="1">
    <location>
        <begin position="463"/>
        <end position="515"/>
    </location>
</feature>
<dbReference type="InterPro" id="IPR001012">
    <property type="entry name" value="UBX_dom"/>
</dbReference>
<dbReference type="PANTHER" id="PTHR46467:SF1">
    <property type="entry name" value="TETHER CONTAINING UBX DOMAIN FOR GLUT4"/>
    <property type="match status" value="1"/>
</dbReference>
<comment type="caution">
    <text evidence="3">The sequence shown here is derived from an EMBL/GenBank/DDBJ whole genome shotgun (WGS) entry which is preliminary data.</text>
</comment>
<keyword evidence="4" id="KW-1185">Reference proteome</keyword>
<dbReference type="InterPro" id="IPR059238">
    <property type="entry name" value="UBX1_UBXN9"/>
</dbReference>
<proteinExistence type="predicted"/>
<feature type="region of interest" description="Disordered" evidence="1">
    <location>
        <begin position="234"/>
        <end position="290"/>
    </location>
</feature>
<dbReference type="Gene3D" id="3.10.20.90">
    <property type="entry name" value="Phosphatidylinositol 3-kinase Catalytic Subunit, Chain A, domain 1"/>
    <property type="match status" value="2"/>
</dbReference>
<dbReference type="Pfam" id="PF00789">
    <property type="entry name" value="UBX"/>
    <property type="match status" value="1"/>
</dbReference>
<accession>A0A8H7T493</accession>
<name>A0A8H7T493_9HELO</name>
<dbReference type="Pfam" id="PF11470">
    <property type="entry name" value="TUG-UBL1"/>
    <property type="match status" value="1"/>
</dbReference>
<dbReference type="CDD" id="cd16105">
    <property type="entry name" value="Ubl_ASPSCR1_like"/>
    <property type="match status" value="1"/>
</dbReference>
<dbReference type="InterPro" id="IPR021569">
    <property type="entry name" value="TUG-UBL1"/>
</dbReference>
<organism evidence="3 4">
    <name type="scientific">Cadophora malorum</name>
    <dbReference type="NCBI Taxonomy" id="108018"/>
    <lineage>
        <taxon>Eukaryota</taxon>
        <taxon>Fungi</taxon>
        <taxon>Dikarya</taxon>
        <taxon>Ascomycota</taxon>
        <taxon>Pezizomycotina</taxon>
        <taxon>Leotiomycetes</taxon>
        <taxon>Helotiales</taxon>
        <taxon>Ploettnerulaceae</taxon>
        <taxon>Cadophora</taxon>
    </lineage>
</organism>
<dbReference type="GO" id="GO:0005737">
    <property type="term" value="C:cytoplasm"/>
    <property type="evidence" value="ECO:0007669"/>
    <property type="project" value="TreeGrafter"/>
</dbReference>
<dbReference type="AlphaFoldDB" id="A0A8H7T493"/>